<evidence type="ECO:0000256" key="1">
    <source>
        <dbReference type="SAM" id="MobiDB-lite"/>
    </source>
</evidence>
<organism evidence="2 3">
    <name type="scientific">Prunus dulcis</name>
    <name type="common">Almond</name>
    <name type="synonym">Amygdalus dulcis</name>
    <dbReference type="NCBI Taxonomy" id="3755"/>
    <lineage>
        <taxon>Eukaryota</taxon>
        <taxon>Viridiplantae</taxon>
        <taxon>Streptophyta</taxon>
        <taxon>Embryophyta</taxon>
        <taxon>Tracheophyta</taxon>
        <taxon>Spermatophyta</taxon>
        <taxon>Magnoliopsida</taxon>
        <taxon>eudicotyledons</taxon>
        <taxon>Gunneridae</taxon>
        <taxon>Pentapetalae</taxon>
        <taxon>rosids</taxon>
        <taxon>fabids</taxon>
        <taxon>Rosales</taxon>
        <taxon>Rosaceae</taxon>
        <taxon>Amygdaloideae</taxon>
        <taxon>Amygdaleae</taxon>
        <taxon>Prunus</taxon>
    </lineage>
</organism>
<keyword evidence="3" id="KW-1185">Reference proteome</keyword>
<evidence type="ECO:0000313" key="2">
    <source>
        <dbReference type="EMBL" id="KAI5347766.1"/>
    </source>
</evidence>
<sequence length="210" mass="22957">MAASDVVVTPNSKPLHSHSAVGSIPVSDIYRPLILTYQRRRSLHLDSSSLASTSLQSSGPIAIVPQPVSGKSLPITDPPMPSTTSPVAPQSFLAPPPSPPMRTQPQHSIVEPKIRTDGTVKYPISRAVLTVIETAKPTCYTQASKHEIWRATMVDEINALLKNNTWTLVPPSSSQNLVGCKWVFQVKHNPYGTIERHKDQLVAKDFINKV</sequence>
<protein>
    <recommendedName>
        <fullName evidence="4">Mitochondrial protein</fullName>
    </recommendedName>
</protein>
<proteinExistence type="predicted"/>
<evidence type="ECO:0008006" key="4">
    <source>
        <dbReference type="Google" id="ProtNLM"/>
    </source>
</evidence>
<reference evidence="2 3" key="1">
    <citation type="journal article" date="2022" name="G3 (Bethesda)">
        <title>Whole-genome sequence and methylome profiling of the almond [Prunus dulcis (Mill.) D.A. Webb] cultivar 'Nonpareil'.</title>
        <authorList>
            <person name="D'Amico-Willman K.M."/>
            <person name="Ouma W.Z."/>
            <person name="Meulia T."/>
            <person name="Sideli G.M."/>
            <person name="Gradziel T.M."/>
            <person name="Fresnedo-Ramirez J."/>
        </authorList>
    </citation>
    <scope>NUCLEOTIDE SEQUENCE [LARGE SCALE GENOMIC DNA]</scope>
    <source>
        <strain evidence="2">Clone GOH B32 T37-40</strain>
    </source>
</reference>
<accession>A0AAD4ZJG9</accession>
<dbReference type="AlphaFoldDB" id="A0AAD4ZJG9"/>
<name>A0AAD4ZJG9_PRUDU</name>
<evidence type="ECO:0000313" key="3">
    <source>
        <dbReference type="Proteomes" id="UP001054821"/>
    </source>
</evidence>
<gene>
    <name evidence="2" type="ORF">L3X38_000653</name>
</gene>
<comment type="caution">
    <text evidence="2">The sequence shown here is derived from an EMBL/GenBank/DDBJ whole genome shotgun (WGS) entry which is preliminary data.</text>
</comment>
<dbReference type="Proteomes" id="UP001054821">
    <property type="component" value="Chromosome 1"/>
</dbReference>
<feature type="region of interest" description="Disordered" evidence="1">
    <location>
        <begin position="69"/>
        <end position="105"/>
    </location>
</feature>
<dbReference type="EMBL" id="JAJFAZ020000001">
    <property type="protein sequence ID" value="KAI5347766.1"/>
    <property type="molecule type" value="Genomic_DNA"/>
</dbReference>